<sequence>MEQASASDPNNEKPVTINVKFSGRLIPIEIPLSSTVKDLKSLLQPLTNVLPRGQKLISKGKVLRDEMTLMESELSHGAKLMLMATQGLHQGDGPIRKETPTLANSRRIPESTMEKTEKPVPTLPKTQLERWKATGIIALSHSDFTAFPDEVWACGSSARVLDISGNSLKEVPDKLGSLNILQKLNLSANGLLNDSICWEGLTMLKSLIFLSLNQNLYVCQLGLQNLLTLSIENKLENLLGMMDRQRLTSLPSAIGMLGNLRRLDISHNKLTSFPDEIGLLTRLEVLKASNNRISYIPQSIGTCISLVEVHLSFNLLTELPSTFGELKDLKLLYLCNNGLKTLPSTLFKNCLQLSTLDLHGTEITNDLLRQFEGWEEFEERRCLKHQKQLDFRVISSAKFDEGADKN</sequence>
<dbReference type="PROSITE" id="PS50053">
    <property type="entry name" value="UBIQUITIN_2"/>
    <property type="match status" value="1"/>
</dbReference>
<dbReference type="InterPro" id="IPR032675">
    <property type="entry name" value="LRR_dom_sf"/>
</dbReference>
<dbReference type="SUPFAM" id="SSF54236">
    <property type="entry name" value="Ubiquitin-like"/>
    <property type="match status" value="1"/>
</dbReference>
<dbReference type="InterPro" id="IPR001611">
    <property type="entry name" value="Leu-rich_rpt"/>
</dbReference>
<evidence type="ECO:0000259" key="3">
    <source>
        <dbReference type="PROSITE" id="PS50053"/>
    </source>
</evidence>
<dbReference type="InterPro" id="IPR050216">
    <property type="entry name" value="LRR_domain-containing"/>
</dbReference>
<dbReference type="GO" id="GO:0005737">
    <property type="term" value="C:cytoplasm"/>
    <property type="evidence" value="ECO:0007669"/>
    <property type="project" value="TreeGrafter"/>
</dbReference>
<dbReference type="SMART" id="SM00213">
    <property type="entry name" value="UBQ"/>
    <property type="match status" value="1"/>
</dbReference>
<dbReference type="PANTHER" id="PTHR48051">
    <property type="match status" value="1"/>
</dbReference>
<dbReference type="SUPFAM" id="SSF52058">
    <property type="entry name" value="L domain-like"/>
    <property type="match status" value="1"/>
</dbReference>
<accession>A0AAV3QSK8</accession>
<dbReference type="SMART" id="SM00369">
    <property type="entry name" value="LRR_TYP"/>
    <property type="match status" value="5"/>
</dbReference>
<dbReference type="Pfam" id="PF13855">
    <property type="entry name" value="LRR_8"/>
    <property type="match status" value="2"/>
</dbReference>
<dbReference type="InterPro" id="IPR029071">
    <property type="entry name" value="Ubiquitin-like_domsf"/>
</dbReference>
<dbReference type="Gene3D" id="3.10.20.90">
    <property type="entry name" value="Phosphatidylinositol 3-kinase Catalytic Subunit, Chain A, domain 1"/>
    <property type="match status" value="1"/>
</dbReference>
<keyword evidence="5" id="KW-1185">Reference proteome</keyword>
<dbReference type="PROSITE" id="PS51450">
    <property type="entry name" value="LRR"/>
    <property type="match status" value="1"/>
</dbReference>
<organism evidence="4 5">
    <name type="scientific">Lithospermum erythrorhizon</name>
    <name type="common">Purple gromwell</name>
    <name type="synonym">Lithospermum officinale var. erythrorhizon</name>
    <dbReference type="NCBI Taxonomy" id="34254"/>
    <lineage>
        <taxon>Eukaryota</taxon>
        <taxon>Viridiplantae</taxon>
        <taxon>Streptophyta</taxon>
        <taxon>Embryophyta</taxon>
        <taxon>Tracheophyta</taxon>
        <taxon>Spermatophyta</taxon>
        <taxon>Magnoliopsida</taxon>
        <taxon>eudicotyledons</taxon>
        <taxon>Gunneridae</taxon>
        <taxon>Pentapetalae</taxon>
        <taxon>asterids</taxon>
        <taxon>lamiids</taxon>
        <taxon>Boraginales</taxon>
        <taxon>Boraginaceae</taxon>
        <taxon>Boraginoideae</taxon>
        <taxon>Lithospermeae</taxon>
        <taxon>Lithospermum</taxon>
    </lineage>
</organism>
<dbReference type="GO" id="GO:0051707">
    <property type="term" value="P:response to other organism"/>
    <property type="evidence" value="ECO:0007669"/>
    <property type="project" value="UniProtKB-ARBA"/>
</dbReference>
<dbReference type="GO" id="GO:0006952">
    <property type="term" value="P:defense response"/>
    <property type="evidence" value="ECO:0007669"/>
    <property type="project" value="UniProtKB-ARBA"/>
</dbReference>
<feature type="domain" description="Ubiquitin-like" evidence="3">
    <location>
        <begin position="15"/>
        <end position="86"/>
    </location>
</feature>
<evidence type="ECO:0000256" key="2">
    <source>
        <dbReference type="ARBA" id="ARBA00022737"/>
    </source>
</evidence>
<dbReference type="Gene3D" id="3.80.10.10">
    <property type="entry name" value="Ribonuclease Inhibitor"/>
    <property type="match status" value="1"/>
</dbReference>
<protein>
    <submittedName>
        <fullName evidence="4">Scaffold/adaptor protein</fullName>
    </submittedName>
</protein>
<keyword evidence="2" id="KW-0677">Repeat</keyword>
<dbReference type="EMBL" id="BAABME010005560">
    <property type="protein sequence ID" value="GAA0165981.1"/>
    <property type="molecule type" value="Genomic_DNA"/>
</dbReference>
<dbReference type="AlphaFoldDB" id="A0AAV3QSK8"/>
<evidence type="ECO:0000313" key="5">
    <source>
        <dbReference type="Proteomes" id="UP001454036"/>
    </source>
</evidence>
<dbReference type="PANTHER" id="PTHR48051:SF1">
    <property type="entry name" value="RAS SUPPRESSOR PROTEIN 1"/>
    <property type="match status" value="1"/>
</dbReference>
<keyword evidence="1" id="KW-0433">Leucine-rich repeat</keyword>
<reference evidence="4 5" key="1">
    <citation type="submission" date="2024-01" db="EMBL/GenBank/DDBJ databases">
        <title>The complete chloroplast genome sequence of Lithospermum erythrorhizon: insights into the phylogenetic relationship among Boraginaceae species and the maternal lineages of purple gromwells.</title>
        <authorList>
            <person name="Okada T."/>
            <person name="Watanabe K."/>
        </authorList>
    </citation>
    <scope>NUCLEOTIDE SEQUENCE [LARGE SCALE GENOMIC DNA]</scope>
</reference>
<dbReference type="InterPro" id="IPR003591">
    <property type="entry name" value="Leu-rich_rpt_typical-subtyp"/>
</dbReference>
<dbReference type="Pfam" id="PF00240">
    <property type="entry name" value="ubiquitin"/>
    <property type="match status" value="1"/>
</dbReference>
<name>A0AAV3QSK8_LITER</name>
<proteinExistence type="predicted"/>
<evidence type="ECO:0000256" key="1">
    <source>
        <dbReference type="ARBA" id="ARBA00022614"/>
    </source>
</evidence>
<dbReference type="InterPro" id="IPR000626">
    <property type="entry name" value="Ubiquitin-like_dom"/>
</dbReference>
<evidence type="ECO:0000313" key="4">
    <source>
        <dbReference type="EMBL" id="GAA0165981.1"/>
    </source>
</evidence>
<dbReference type="Proteomes" id="UP001454036">
    <property type="component" value="Unassembled WGS sequence"/>
</dbReference>
<gene>
    <name evidence="4" type="ORF">LIER_21246</name>
</gene>
<comment type="caution">
    <text evidence="4">The sequence shown here is derived from an EMBL/GenBank/DDBJ whole genome shotgun (WGS) entry which is preliminary data.</text>
</comment>